<name>A0AAE0BZI4_9CHLO</name>
<dbReference type="InterPro" id="IPR011611">
    <property type="entry name" value="PfkB_dom"/>
</dbReference>
<proteinExistence type="predicted"/>
<dbReference type="EMBL" id="LGRX02031039">
    <property type="protein sequence ID" value="KAK3245073.1"/>
    <property type="molecule type" value="Genomic_DNA"/>
</dbReference>
<evidence type="ECO:0000313" key="4">
    <source>
        <dbReference type="EMBL" id="KAK3245073.1"/>
    </source>
</evidence>
<keyword evidence="1" id="KW-0808">Transferase</keyword>
<feature type="non-terminal residue" evidence="4">
    <location>
        <position position="1"/>
    </location>
</feature>
<accession>A0AAE0BZI4</accession>
<evidence type="ECO:0000313" key="5">
    <source>
        <dbReference type="Proteomes" id="UP001190700"/>
    </source>
</evidence>
<sequence length="93" mass="9643">VKVVDTVGAGDGFVGTFVSGLASGWPIDKCLRHAVVAGSLTCKSPGAQPAMKANLGEIAKHVNEIEIEVDACGKEDVDLTALNAQSRKRKHAS</sequence>
<feature type="domain" description="Carbohydrate kinase PfkB" evidence="3">
    <location>
        <begin position="1"/>
        <end position="51"/>
    </location>
</feature>
<dbReference type="PANTHER" id="PTHR10584:SF166">
    <property type="entry name" value="RIBOKINASE"/>
    <property type="match status" value="1"/>
</dbReference>
<protein>
    <recommendedName>
        <fullName evidence="3">Carbohydrate kinase PfkB domain-containing protein</fullName>
    </recommendedName>
</protein>
<dbReference type="Proteomes" id="UP001190700">
    <property type="component" value="Unassembled WGS sequence"/>
</dbReference>
<dbReference type="Pfam" id="PF00294">
    <property type="entry name" value="PfkB"/>
    <property type="match status" value="1"/>
</dbReference>
<keyword evidence="5" id="KW-1185">Reference proteome</keyword>
<dbReference type="GO" id="GO:0016301">
    <property type="term" value="F:kinase activity"/>
    <property type="evidence" value="ECO:0007669"/>
    <property type="project" value="UniProtKB-KW"/>
</dbReference>
<dbReference type="SUPFAM" id="SSF53613">
    <property type="entry name" value="Ribokinase-like"/>
    <property type="match status" value="1"/>
</dbReference>
<comment type="caution">
    <text evidence="4">The sequence shown here is derived from an EMBL/GenBank/DDBJ whole genome shotgun (WGS) entry which is preliminary data.</text>
</comment>
<dbReference type="AlphaFoldDB" id="A0AAE0BZI4"/>
<organism evidence="4 5">
    <name type="scientific">Cymbomonas tetramitiformis</name>
    <dbReference type="NCBI Taxonomy" id="36881"/>
    <lineage>
        <taxon>Eukaryota</taxon>
        <taxon>Viridiplantae</taxon>
        <taxon>Chlorophyta</taxon>
        <taxon>Pyramimonadophyceae</taxon>
        <taxon>Pyramimonadales</taxon>
        <taxon>Pyramimonadaceae</taxon>
        <taxon>Cymbomonas</taxon>
    </lineage>
</organism>
<reference evidence="4 5" key="1">
    <citation type="journal article" date="2015" name="Genome Biol. Evol.">
        <title>Comparative Genomics of a Bacterivorous Green Alga Reveals Evolutionary Causalities and Consequences of Phago-Mixotrophic Mode of Nutrition.</title>
        <authorList>
            <person name="Burns J.A."/>
            <person name="Paasch A."/>
            <person name="Narechania A."/>
            <person name="Kim E."/>
        </authorList>
    </citation>
    <scope>NUCLEOTIDE SEQUENCE [LARGE SCALE GENOMIC DNA]</scope>
    <source>
        <strain evidence="4 5">PLY_AMNH</strain>
    </source>
</reference>
<dbReference type="PANTHER" id="PTHR10584">
    <property type="entry name" value="SUGAR KINASE"/>
    <property type="match status" value="1"/>
</dbReference>
<evidence type="ECO:0000256" key="1">
    <source>
        <dbReference type="ARBA" id="ARBA00022679"/>
    </source>
</evidence>
<keyword evidence="2" id="KW-0418">Kinase</keyword>
<evidence type="ECO:0000259" key="3">
    <source>
        <dbReference type="Pfam" id="PF00294"/>
    </source>
</evidence>
<dbReference type="InterPro" id="IPR029056">
    <property type="entry name" value="Ribokinase-like"/>
</dbReference>
<gene>
    <name evidence="4" type="ORF">CYMTET_45339</name>
</gene>
<evidence type="ECO:0000256" key="2">
    <source>
        <dbReference type="ARBA" id="ARBA00022777"/>
    </source>
</evidence>
<dbReference type="Gene3D" id="3.40.1190.20">
    <property type="match status" value="1"/>
</dbReference>